<dbReference type="SUPFAM" id="SSF46689">
    <property type="entry name" value="Homeodomain-like"/>
    <property type="match status" value="1"/>
</dbReference>
<dbReference type="PROSITE" id="PS50071">
    <property type="entry name" value="HOMEOBOX_2"/>
    <property type="match status" value="1"/>
</dbReference>
<dbReference type="GO" id="GO:0003677">
    <property type="term" value="F:DNA binding"/>
    <property type="evidence" value="ECO:0007669"/>
    <property type="project" value="UniProtKB-UniRule"/>
</dbReference>
<dbReference type="SMART" id="SM00389">
    <property type="entry name" value="HOX"/>
    <property type="match status" value="1"/>
</dbReference>
<keyword evidence="9 13" id="KW-0238">DNA-binding</keyword>
<dbReference type="CDD" id="cd15731">
    <property type="entry name" value="FYVE_LST2"/>
    <property type="match status" value="1"/>
</dbReference>
<feature type="domain" description="Homeobox" evidence="16">
    <location>
        <begin position="536"/>
        <end position="596"/>
    </location>
</feature>
<feature type="domain" description="FYVE-type" evidence="17">
    <location>
        <begin position="1877"/>
        <end position="1937"/>
    </location>
</feature>
<gene>
    <name evidence="18" type="ORF">TBRA_LOCUS4731</name>
</gene>
<dbReference type="GO" id="GO:0008270">
    <property type="term" value="F:zinc ion binding"/>
    <property type="evidence" value="ECO:0007669"/>
    <property type="project" value="UniProtKB-KW"/>
</dbReference>
<feature type="region of interest" description="Disordered" evidence="15">
    <location>
        <begin position="123"/>
        <end position="146"/>
    </location>
</feature>
<evidence type="ECO:0000256" key="12">
    <source>
        <dbReference type="PROSITE-ProRule" id="PRU00091"/>
    </source>
</evidence>
<feature type="compositionally biased region" description="Polar residues" evidence="15">
    <location>
        <begin position="130"/>
        <end position="141"/>
    </location>
</feature>
<dbReference type="EMBL" id="CADCXV010000690">
    <property type="protein sequence ID" value="CAB0032805.1"/>
    <property type="molecule type" value="Genomic_DNA"/>
</dbReference>
<dbReference type="InterPro" id="IPR013083">
    <property type="entry name" value="Znf_RING/FYVE/PHD"/>
</dbReference>
<dbReference type="Proteomes" id="UP000479190">
    <property type="component" value="Unassembled WGS sequence"/>
</dbReference>
<evidence type="ECO:0000256" key="8">
    <source>
        <dbReference type="ARBA" id="ARBA00022833"/>
    </source>
</evidence>
<dbReference type="PANTHER" id="PTHR46465">
    <property type="entry name" value="LATERAL SIGNALING TARGET PROTEIN 2 HOMOLOG"/>
    <property type="match status" value="1"/>
</dbReference>
<evidence type="ECO:0000259" key="17">
    <source>
        <dbReference type="PROSITE" id="PS50178"/>
    </source>
</evidence>
<feature type="region of interest" description="Disordered" evidence="15">
    <location>
        <begin position="201"/>
        <end position="232"/>
    </location>
</feature>
<dbReference type="InterPro" id="IPR051118">
    <property type="entry name" value="LST-2"/>
</dbReference>
<comment type="subcellular location">
    <subcellularLocation>
        <location evidence="2 13 14">Nucleus</location>
    </subcellularLocation>
</comment>
<evidence type="ECO:0000313" key="18">
    <source>
        <dbReference type="EMBL" id="CAB0032805.1"/>
    </source>
</evidence>
<keyword evidence="7 12" id="KW-0863">Zinc-finger</keyword>
<evidence type="ECO:0000256" key="6">
    <source>
        <dbReference type="ARBA" id="ARBA00022723"/>
    </source>
</evidence>
<protein>
    <recommendedName>
        <fullName evidence="4">Lateral signaling target protein 2 homolog</fullName>
    </recommendedName>
</protein>
<dbReference type="InterPro" id="IPR009057">
    <property type="entry name" value="Homeodomain-like_sf"/>
</dbReference>
<evidence type="ECO:0000256" key="14">
    <source>
        <dbReference type="RuleBase" id="RU000682"/>
    </source>
</evidence>
<comment type="similarity">
    <text evidence="3">Belongs to the lst-2 family.</text>
</comment>
<feature type="region of interest" description="Disordered" evidence="15">
    <location>
        <begin position="1290"/>
        <end position="1324"/>
    </location>
</feature>
<feature type="region of interest" description="Disordered" evidence="15">
    <location>
        <begin position="1603"/>
        <end position="1625"/>
    </location>
</feature>
<feature type="DNA-binding region" description="Homeobox" evidence="13">
    <location>
        <begin position="538"/>
        <end position="597"/>
    </location>
</feature>
<feature type="compositionally biased region" description="Polar residues" evidence="15">
    <location>
        <begin position="1402"/>
        <end position="1411"/>
    </location>
</feature>
<dbReference type="PROSITE" id="PS50178">
    <property type="entry name" value="ZF_FYVE"/>
    <property type="match status" value="1"/>
</dbReference>
<dbReference type="OrthoDB" id="20035at2759"/>
<feature type="compositionally biased region" description="Low complexity" evidence="15">
    <location>
        <begin position="220"/>
        <end position="229"/>
    </location>
</feature>
<keyword evidence="19" id="KW-1185">Reference proteome</keyword>
<dbReference type="SMART" id="SM00064">
    <property type="entry name" value="FYVE"/>
    <property type="match status" value="1"/>
</dbReference>
<feature type="region of interest" description="Disordered" evidence="15">
    <location>
        <begin position="269"/>
        <end position="388"/>
    </location>
</feature>
<feature type="compositionally biased region" description="Acidic residues" evidence="15">
    <location>
        <begin position="1842"/>
        <end position="1854"/>
    </location>
</feature>
<feature type="compositionally biased region" description="Basic and acidic residues" evidence="15">
    <location>
        <begin position="1370"/>
        <end position="1379"/>
    </location>
</feature>
<feature type="compositionally biased region" description="Basic residues" evidence="15">
    <location>
        <begin position="1533"/>
        <end position="1552"/>
    </location>
</feature>
<feature type="region of interest" description="Disordered" evidence="15">
    <location>
        <begin position="1803"/>
        <end position="1866"/>
    </location>
</feature>
<dbReference type="PROSITE" id="PS00027">
    <property type="entry name" value="HOMEOBOX_1"/>
    <property type="match status" value="1"/>
</dbReference>
<feature type="compositionally biased region" description="Polar residues" evidence="15">
    <location>
        <begin position="1580"/>
        <end position="1589"/>
    </location>
</feature>
<dbReference type="CDD" id="cd00086">
    <property type="entry name" value="homeodomain"/>
    <property type="match status" value="1"/>
</dbReference>
<comment type="function">
    <text evidence="1">Negative regulator of epidermal growth factor receptor (EGFR) signaling.</text>
</comment>
<feature type="compositionally biased region" description="Basic and acidic residues" evidence="15">
    <location>
        <begin position="1309"/>
        <end position="1324"/>
    </location>
</feature>
<evidence type="ECO:0000256" key="9">
    <source>
        <dbReference type="ARBA" id="ARBA00023125"/>
    </source>
</evidence>
<evidence type="ECO:0000259" key="16">
    <source>
        <dbReference type="PROSITE" id="PS50071"/>
    </source>
</evidence>
<dbReference type="InterPro" id="IPR017455">
    <property type="entry name" value="Znf_FYVE-rel"/>
</dbReference>
<evidence type="ECO:0000256" key="2">
    <source>
        <dbReference type="ARBA" id="ARBA00004123"/>
    </source>
</evidence>
<dbReference type="InterPro" id="IPR011011">
    <property type="entry name" value="Znf_FYVE_PHD"/>
</dbReference>
<feature type="compositionally biased region" description="Basic and acidic residues" evidence="15">
    <location>
        <begin position="202"/>
        <end position="212"/>
    </location>
</feature>
<keyword evidence="5" id="KW-0217">Developmental protein</keyword>
<dbReference type="GO" id="GO:0031901">
    <property type="term" value="C:early endosome membrane"/>
    <property type="evidence" value="ECO:0007669"/>
    <property type="project" value="TreeGrafter"/>
</dbReference>
<evidence type="ECO:0000256" key="15">
    <source>
        <dbReference type="SAM" id="MobiDB-lite"/>
    </source>
</evidence>
<feature type="compositionally biased region" description="Gly residues" evidence="15">
    <location>
        <begin position="282"/>
        <end position="294"/>
    </location>
</feature>
<accession>A0A6H5I4D2</accession>
<dbReference type="Pfam" id="PF00046">
    <property type="entry name" value="Homeodomain"/>
    <property type="match status" value="1"/>
</dbReference>
<feature type="compositionally biased region" description="Basic residues" evidence="15">
    <location>
        <begin position="846"/>
        <end position="860"/>
    </location>
</feature>
<evidence type="ECO:0000256" key="13">
    <source>
        <dbReference type="PROSITE-ProRule" id="PRU00108"/>
    </source>
</evidence>
<feature type="region of interest" description="Disordered" evidence="15">
    <location>
        <begin position="408"/>
        <end position="461"/>
    </location>
</feature>
<feature type="region of interest" description="Disordered" evidence="15">
    <location>
        <begin position="1686"/>
        <end position="1716"/>
    </location>
</feature>
<name>A0A6H5I4D2_9HYME</name>
<evidence type="ECO:0000256" key="4">
    <source>
        <dbReference type="ARBA" id="ARBA00019870"/>
    </source>
</evidence>
<evidence type="ECO:0000256" key="7">
    <source>
        <dbReference type="ARBA" id="ARBA00022771"/>
    </source>
</evidence>
<keyword evidence="6" id="KW-0479">Metal-binding</keyword>
<evidence type="ECO:0000256" key="10">
    <source>
        <dbReference type="ARBA" id="ARBA00023155"/>
    </source>
</evidence>
<feature type="region of interest" description="Disordered" evidence="15">
    <location>
        <begin position="1367"/>
        <end position="1425"/>
    </location>
</feature>
<dbReference type="Gene3D" id="1.10.10.60">
    <property type="entry name" value="Homeodomain-like"/>
    <property type="match status" value="1"/>
</dbReference>
<evidence type="ECO:0000256" key="1">
    <source>
        <dbReference type="ARBA" id="ARBA00003580"/>
    </source>
</evidence>
<dbReference type="GO" id="GO:0005634">
    <property type="term" value="C:nucleus"/>
    <property type="evidence" value="ECO:0007669"/>
    <property type="project" value="UniProtKB-SubCell"/>
</dbReference>
<dbReference type="InterPro" id="IPR017970">
    <property type="entry name" value="Homeobox_CS"/>
</dbReference>
<dbReference type="InterPro" id="IPR001356">
    <property type="entry name" value="HD"/>
</dbReference>
<feature type="region of interest" description="Disordered" evidence="15">
    <location>
        <begin position="1529"/>
        <end position="1590"/>
    </location>
</feature>
<keyword evidence="11 13" id="KW-0539">Nucleus</keyword>
<dbReference type="GO" id="GO:0000981">
    <property type="term" value="F:DNA-binding transcription factor activity, RNA polymerase II-specific"/>
    <property type="evidence" value="ECO:0007669"/>
    <property type="project" value="InterPro"/>
</dbReference>
<evidence type="ECO:0000256" key="11">
    <source>
        <dbReference type="ARBA" id="ARBA00023242"/>
    </source>
</evidence>
<feature type="compositionally biased region" description="Basic residues" evidence="15">
    <location>
        <begin position="306"/>
        <end position="318"/>
    </location>
</feature>
<dbReference type="Pfam" id="PF01363">
    <property type="entry name" value="FYVE"/>
    <property type="match status" value="1"/>
</dbReference>
<feature type="region of interest" description="Disordered" evidence="15">
    <location>
        <begin position="843"/>
        <end position="868"/>
    </location>
</feature>
<keyword evidence="10 13" id="KW-0371">Homeobox</keyword>
<feature type="compositionally biased region" description="Basic residues" evidence="15">
    <location>
        <begin position="433"/>
        <end position="442"/>
    </location>
</feature>
<evidence type="ECO:0000313" key="19">
    <source>
        <dbReference type="Proteomes" id="UP000479190"/>
    </source>
</evidence>
<keyword evidence="8" id="KW-0862">Zinc</keyword>
<dbReference type="PANTHER" id="PTHR46465:SF2">
    <property type="entry name" value="LATERAL SIGNALING TARGET PROTEIN 2 HOMOLOG"/>
    <property type="match status" value="1"/>
</dbReference>
<dbReference type="InterPro" id="IPR000306">
    <property type="entry name" value="Znf_FYVE"/>
</dbReference>
<evidence type="ECO:0000256" key="5">
    <source>
        <dbReference type="ARBA" id="ARBA00022473"/>
    </source>
</evidence>
<organism evidence="18 19">
    <name type="scientific">Trichogramma brassicae</name>
    <dbReference type="NCBI Taxonomy" id="86971"/>
    <lineage>
        <taxon>Eukaryota</taxon>
        <taxon>Metazoa</taxon>
        <taxon>Ecdysozoa</taxon>
        <taxon>Arthropoda</taxon>
        <taxon>Hexapoda</taxon>
        <taxon>Insecta</taxon>
        <taxon>Pterygota</taxon>
        <taxon>Neoptera</taxon>
        <taxon>Endopterygota</taxon>
        <taxon>Hymenoptera</taxon>
        <taxon>Apocrita</taxon>
        <taxon>Proctotrupomorpha</taxon>
        <taxon>Chalcidoidea</taxon>
        <taxon>Trichogrammatidae</taxon>
        <taxon>Trichogramma</taxon>
    </lineage>
</organism>
<dbReference type="Gene3D" id="3.30.40.10">
    <property type="entry name" value="Zinc/RING finger domain, C3HC4 (zinc finger)"/>
    <property type="match status" value="1"/>
</dbReference>
<dbReference type="FunFam" id="1.10.10.60:FF:000040">
    <property type="entry name" value="T-cell leukemia homeobox protein 3"/>
    <property type="match status" value="1"/>
</dbReference>
<proteinExistence type="inferred from homology"/>
<reference evidence="18 19" key="1">
    <citation type="submission" date="2020-02" db="EMBL/GenBank/DDBJ databases">
        <authorList>
            <person name="Ferguson B K."/>
        </authorList>
    </citation>
    <scope>NUCLEOTIDE SEQUENCE [LARGE SCALE GENOMIC DNA]</scope>
</reference>
<feature type="compositionally biased region" description="Low complexity" evidence="15">
    <location>
        <begin position="272"/>
        <end position="281"/>
    </location>
</feature>
<evidence type="ECO:0000256" key="3">
    <source>
        <dbReference type="ARBA" id="ARBA00008755"/>
    </source>
</evidence>
<dbReference type="SUPFAM" id="SSF57903">
    <property type="entry name" value="FYVE/PHD zinc finger"/>
    <property type="match status" value="1"/>
</dbReference>
<sequence length="1949" mass="217641">MKWVRERERDIGAISKGLISQDSVGLWAHAPVPGETQVAGGSGTVSLLAGSSAAKRTGDTRLLARCGATRPIGARDSLIGISSAGADIHGSLILDVRRADASIATRAIQTRALGGLEASDTCDNCKPPRRSSTNIQPSSVNCKAHRPPDGFDRVSSDRCFISISPRDYTSHLPQRDALELRIAQLCAGSAELPFFCSISTRGEQRARRDRGDKRRRARRGAQLQSGQRRPLGLVAAAPQARGLHQGAAAAEQRGPAAHEPLRRRYAPLQHKQAAGRQLRTAGGRGQGLGRGDGGPAASRLPVGRRLLGRQRRSAPRARLRLEQVRRGRGQRQSPARAIVQRQREHGRGGCGCGRHCTRPTCWPPSDSSPGPRACSTPTASSGCRPTGPRDRCCHPGAVCRRVCSSSSSSSSRRLRRPLPTPDSTRPGSWRISRPTRSKRTRISKTDWPVTPKKACGGPSTNAARSIRNKYGQYTAGHWLRYIYTMLADKVNKQQNNSLEMARENFHDLTDAFCRHVSVAGSFPRRIGHPYQNRTPPKRKKPRTSFTRLQIAELEKRFHKQKYLASAERAALAKSLKMTDAQVKTWFQNRRTKWRRQTAEEREAERQAANRLMLSLQAEALGKVGYPNSVTNHSSGASVPSLEAQAAQASLTHPRSEPMGFAMTTELKLLFALVTCKIFSFVLEMMTSGAAAATFLQRAVLKKGRGKQEANTYMNIHRAKTARYTSGTGAGELAKIVADSNRLKMTSVRGSRSIKAARGCKRRIKFSVIKNKKQEEIDDRRVIFHRETGMHYPILLSFLSKENPRAALVHYTSSSFLSIRYDYLHIGNYRFFLNITRRKVIGSGEQRRKRTRIRMKSARRKTQNDRHDKKRASVDVVIYIYTIVAVNERKFQREVAHQSPLAQFFYADEALNAVACELDSFDGRQEPERCSSLVNQLRHCQDKVLNICNHIMDELIPDERANRDFRVKFPDDVMQENLAGQLWFGAECLAAGSSILNRETESSAMRPLAKALTKSLENVRNLLRDQALRGQMNLKASNPLDPSVEKLVESLKIFDRLFADFELCYVGAMVPVKTTKEYEQQELVCVLFSETLQRALERGLLSQADVDNYEPALMFTIPRLAIVAGLLAPPGGPLCLNSPDNISEMFRLFRSLLMKIRELLWTLNNRELYMLEKLLCSIEETSPTMSQAGRSACDQVPDLDEFVCNFYTGYPNCKHFLADFYTVTRNNGANMDEIANDAVLILEKEKTELPLLDSPVSDVALSTRQNSSDSSDVQSYDSSFEIPRNRTAQYLLNQVRVDRDTRTTPSQSDPHAEHRASSSPDIDSRKLIEEANKNLSNLLLEANDCQNENSEQTDSGICTVISSENTSLYDKSPEDKRSFDEDCCNDSSEHPQQLLDEEEEENTSYSCSNLNSPRRRDSNQSDTSCVCRSKVKNNPQNYIQLSLDSGEKTANHSGLSSQMSGSNEEIIGVAYGSGQLPVCDGNQHPAQQQLQIGYSENWDSLNINIGSSNPSAAASSSRREFWSELKCENCPQRATHRPRSSRRSHHQSLHHKQSQGEKNSSRRKAAPATASSRHLPAEESAGTSRNNSTDRANKQARLMNLGASLHPSHNSRQMPRFGRSPNASPRMQHFATDQDQDLQHRIQQQHYRNGRKLLENRRLRRERTAYRHYKRNRQAQESERALELINDGLGPRTNKSGTVDPPRHGPRAQLADASTATSRECCDSSSETSEFQSDCQDDEEIALAMQAAEIANRNKIRAKFRSSEDLVHRLFVCIAGVADQLQTNFASDLRNILKCVFLMNSSQAANEEEEQEKTDSESPSTPVTADPPSNLDSTTTTERQDSAEEDESDEPESNEEPSSPLTERGEECVERAPVWVPDSVAPRCMACQAGFTVVRRRHHCRNCGKVFCGRCSGNSVPLPRFGHTKPVRVCNRCFLYQVTPFTVTQMASTS</sequence>
<dbReference type="InterPro" id="IPR043269">
    <property type="entry name" value="FYVE_LST2"/>
</dbReference>